<dbReference type="InterPro" id="IPR036390">
    <property type="entry name" value="WH_DNA-bd_sf"/>
</dbReference>
<dbReference type="InterPro" id="IPR036388">
    <property type="entry name" value="WH-like_DNA-bd_sf"/>
</dbReference>
<proteinExistence type="predicted"/>
<keyword evidence="2" id="KW-1185">Reference proteome</keyword>
<dbReference type="EMBL" id="FPIY01000002">
    <property type="protein sequence ID" value="SFW37581.1"/>
    <property type="molecule type" value="Genomic_DNA"/>
</dbReference>
<reference evidence="2" key="1">
    <citation type="submission" date="2016-11" db="EMBL/GenBank/DDBJ databases">
        <authorList>
            <person name="Varghese N."/>
            <person name="Submissions S."/>
        </authorList>
    </citation>
    <scope>NUCLEOTIDE SEQUENCE [LARGE SCALE GENOMIC DNA]</scope>
    <source>
        <strain evidence="2">DSM 24786</strain>
    </source>
</reference>
<organism evidence="1 2">
    <name type="scientific">Cellulophaga fucicola</name>
    <dbReference type="NCBI Taxonomy" id="76595"/>
    <lineage>
        <taxon>Bacteria</taxon>
        <taxon>Pseudomonadati</taxon>
        <taxon>Bacteroidota</taxon>
        <taxon>Flavobacteriia</taxon>
        <taxon>Flavobacteriales</taxon>
        <taxon>Flavobacteriaceae</taxon>
        <taxon>Cellulophaga</taxon>
    </lineage>
</organism>
<dbReference type="Proteomes" id="UP000183257">
    <property type="component" value="Unassembled WGS sequence"/>
</dbReference>
<name>A0A1K1NQQ4_9FLAO</name>
<protein>
    <submittedName>
        <fullName evidence="1">DNA-binding transcriptional regulator GbsR, MarR family</fullName>
    </submittedName>
</protein>
<dbReference type="OrthoDB" id="1807857at2"/>
<dbReference type="AlphaFoldDB" id="A0A1K1NQQ4"/>
<sequence>MKKNICIKKNALVEKLGIHIEDNNGYAPLASRILAYVILTGKIGTTFEDLVSVLCASKSTISTHLNYLSDLKEIEYFTKTGDRKKYYVITSNKIKNHINTMIHKWEVEKELHQEIRDYKDDINKIETTTEEEKFDLTFHNNYIQFLNQAITSISKLHIDNINL</sequence>
<evidence type="ECO:0000313" key="1">
    <source>
        <dbReference type="EMBL" id="SFW37581.1"/>
    </source>
</evidence>
<gene>
    <name evidence="1" type="ORF">SAMN05660313_01299</name>
</gene>
<keyword evidence="1" id="KW-0238">DNA-binding</keyword>
<dbReference type="Gene3D" id="1.10.10.10">
    <property type="entry name" value="Winged helix-like DNA-binding domain superfamily/Winged helix DNA-binding domain"/>
    <property type="match status" value="1"/>
</dbReference>
<dbReference type="RefSeq" id="WP_072302988.1">
    <property type="nucleotide sequence ID" value="NZ_FPIY01000002.1"/>
</dbReference>
<accession>A0A1K1NQQ4</accession>
<dbReference type="GO" id="GO:0003677">
    <property type="term" value="F:DNA binding"/>
    <property type="evidence" value="ECO:0007669"/>
    <property type="project" value="UniProtKB-KW"/>
</dbReference>
<evidence type="ECO:0000313" key="2">
    <source>
        <dbReference type="Proteomes" id="UP000183257"/>
    </source>
</evidence>
<dbReference type="SUPFAM" id="SSF46785">
    <property type="entry name" value="Winged helix' DNA-binding domain"/>
    <property type="match status" value="1"/>
</dbReference>
<dbReference type="STRING" id="76595.SAMN05660313_01299"/>